<reference evidence="8 9" key="1">
    <citation type="submission" date="2018-08" db="EMBL/GenBank/DDBJ databases">
        <title>Whole genome sequence analysis of Dermacoccus abyssi bacteria isolated from Deep Mariana trench Micromonospora spp reveals genes involved in the environmental adaptation and production of secondary metabolites.</title>
        <authorList>
            <person name="Abdel-Mageed W.M."/>
            <person name="Lehri B."/>
            <person name="Nouioui I."/>
            <person name="Goodfellow I."/>
            <person name="Jaspars M."/>
            <person name="Karlyshev A."/>
        </authorList>
    </citation>
    <scope>NUCLEOTIDE SEQUENCE [LARGE SCALE GENOMIC DNA]</scope>
    <source>
        <strain evidence="8 9">MT1.1</strain>
    </source>
</reference>
<evidence type="ECO:0000256" key="6">
    <source>
        <dbReference type="ARBA" id="ARBA00023136"/>
    </source>
</evidence>
<feature type="transmembrane region" description="Helical" evidence="7">
    <location>
        <begin position="68"/>
        <end position="90"/>
    </location>
</feature>
<evidence type="ECO:0000256" key="3">
    <source>
        <dbReference type="ARBA" id="ARBA00022475"/>
    </source>
</evidence>
<dbReference type="PANTHER" id="PTHR34584:SF1">
    <property type="entry name" value="NA(+)_H(+) ANTIPORTER SUBUNIT E1"/>
    <property type="match status" value="1"/>
</dbReference>
<comment type="subcellular location">
    <subcellularLocation>
        <location evidence="1">Cell membrane</location>
        <topology evidence="1">Multi-pass membrane protein</topology>
    </subcellularLocation>
</comment>
<dbReference type="Pfam" id="PF01899">
    <property type="entry name" value="MNHE"/>
    <property type="match status" value="1"/>
</dbReference>
<dbReference type="PANTHER" id="PTHR34584">
    <property type="entry name" value="NA(+)/H(+) ANTIPORTER SUBUNIT E1"/>
    <property type="match status" value="1"/>
</dbReference>
<dbReference type="NCBIfam" id="NF006521">
    <property type="entry name" value="PRK08965.1-5"/>
    <property type="match status" value="1"/>
</dbReference>
<evidence type="ECO:0000256" key="7">
    <source>
        <dbReference type="SAM" id="Phobius"/>
    </source>
</evidence>
<evidence type="ECO:0000313" key="8">
    <source>
        <dbReference type="EMBL" id="RHW47658.1"/>
    </source>
</evidence>
<organism evidence="8 9">
    <name type="scientific">Dermacoccus abyssi</name>
    <dbReference type="NCBI Taxonomy" id="322596"/>
    <lineage>
        <taxon>Bacteria</taxon>
        <taxon>Bacillati</taxon>
        <taxon>Actinomycetota</taxon>
        <taxon>Actinomycetes</taxon>
        <taxon>Micrococcales</taxon>
        <taxon>Dermacoccaceae</taxon>
        <taxon>Dermacoccus</taxon>
    </lineage>
</organism>
<evidence type="ECO:0000313" key="9">
    <source>
        <dbReference type="Proteomes" id="UP000285376"/>
    </source>
</evidence>
<proteinExistence type="inferred from homology"/>
<dbReference type="EMBL" id="QWLM01000002">
    <property type="protein sequence ID" value="RHW47658.1"/>
    <property type="molecule type" value="Genomic_DNA"/>
</dbReference>
<dbReference type="GO" id="GO:0008324">
    <property type="term" value="F:monoatomic cation transmembrane transporter activity"/>
    <property type="evidence" value="ECO:0007669"/>
    <property type="project" value="InterPro"/>
</dbReference>
<dbReference type="RefSeq" id="WP_118912540.1">
    <property type="nucleotide sequence ID" value="NZ_CBCRVH010000002.1"/>
</dbReference>
<protein>
    <submittedName>
        <fullName evidence="8">Na+/H+ antiporter subunit E</fullName>
    </submittedName>
</protein>
<evidence type="ECO:0000256" key="2">
    <source>
        <dbReference type="ARBA" id="ARBA00006228"/>
    </source>
</evidence>
<feature type="transmembrane region" description="Helical" evidence="7">
    <location>
        <begin position="39"/>
        <end position="56"/>
    </location>
</feature>
<comment type="similarity">
    <text evidence="2">Belongs to the CPA3 antiporters (TC 2.A.63) subunit E family.</text>
</comment>
<dbReference type="Proteomes" id="UP000285376">
    <property type="component" value="Unassembled WGS sequence"/>
</dbReference>
<dbReference type="AlphaFoldDB" id="A0A417ZAJ3"/>
<accession>A0A417ZAJ3</accession>
<evidence type="ECO:0000256" key="5">
    <source>
        <dbReference type="ARBA" id="ARBA00022989"/>
    </source>
</evidence>
<evidence type="ECO:0000256" key="4">
    <source>
        <dbReference type="ARBA" id="ARBA00022692"/>
    </source>
</evidence>
<sequence>MSDRQSPSGRRRRVRSVWPSMVPLAVVWCLLWGEFSLFNILAGALVGAVVVIAFPMPPLHLHLRPRPVALAVLVGKFVVDVVVSSVRVAWTTLRPGASSLTNAIVRVELATPSDFVLTVVAQMTSLIPGSIVVDVHRARHTLYLHVLDVNSAEEADEFRKRVLEQEERVVAAIGGYAHDIDERSDRPVREGGTKR</sequence>
<keyword evidence="5 7" id="KW-1133">Transmembrane helix</keyword>
<keyword evidence="6 7" id="KW-0472">Membrane</keyword>
<evidence type="ECO:0000256" key="1">
    <source>
        <dbReference type="ARBA" id="ARBA00004651"/>
    </source>
</evidence>
<gene>
    <name evidence="8" type="ORF">D1832_02930</name>
</gene>
<comment type="caution">
    <text evidence="8">The sequence shown here is derived from an EMBL/GenBank/DDBJ whole genome shotgun (WGS) entry which is preliminary data.</text>
</comment>
<dbReference type="InterPro" id="IPR002758">
    <property type="entry name" value="Cation_antiport_E"/>
</dbReference>
<name>A0A417ZAJ3_9MICO</name>
<dbReference type="GO" id="GO:0005886">
    <property type="term" value="C:plasma membrane"/>
    <property type="evidence" value="ECO:0007669"/>
    <property type="project" value="UniProtKB-SubCell"/>
</dbReference>
<keyword evidence="3" id="KW-1003">Cell membrane</keyword>
<keyword evidence="4 7" id="KW-0812">Transmembrane</keyword>